<feature type="domain" description="Alpha/beta hydrolase fold-3" evidence="3">
    <location>
        <begin position="201"/>
        <end position="406"/>
    </location>
</feature>
<name>A0A9W7LH25_9STRA</name>
<evidence type="ECO:0000313" key="4">
    <source>
        <dbReference type="EMBL" id="GMI49212.1"/>
    </source>
</evidence>
<evidence type="ECO:0000256" key="1">
    <source>
        <dbReference type="SAM" id="MobiDB-lite"/>
    </source>
</evidence>
<dbReference type="Proteomes" id="UP001165065">
    <property type="component" value="Unassembled WGS sequence"/>
</dbReference>
<dbReference type="GO" id="GO:0016787">
    <property type="term" value="F:hydrolase activity"/>
    <property type="evidence" value="ECO:0007669"/>
    <property type="project" value="InterPro"/>
</dbReference>
<dbReference type="Gene3D" id="3.40.50.1820">
    <property type="entry name" value="alpha/beta hydrolase"/>
    <property type="match status" value="1"/>
</dbReference>
<accession>A0A9W7LH25</accession>
<dbReference type="EMBL" id="BRYA01000478">
    <property type="protein sequence ID" value="GMI49212.1"/>
    <property type="molecule type" value="Genomic_DNA"/>
</dbReference>
<feature type="region of interest" description="Disordered" evidence="1">
    <location>
        <begin position="432"/>
        <end position="451"/>
    </location>
</feature>
<feature type="compositionally biased region" description="Acidic residues" evidence="1">
    <location>
        <begin position="434"/>
        <end position="451"/>
    </location>
</feature>
<feature type="transmembrane region" description="Helical" evidence="2">
    <location>
        <begin position="50"/>
        <end position="70"/>
    </location>
</feature>
<evidence type="ECO:0000259" key="3">
    <source>
        <dbReference type="Pfam" id="PF07859"/>
    </source>
</evidence>
<dbReference type="InterPro" id="IPR029058">
    <property type="entry name" value="AB_hydrolase_fold"/>
</dbReference>
<evidence type="ECO:0000313" key="5">
    <source>
        <dbReference type="Proteomes" id="UP001165065"/>
    </source>
</evidence>
<sequence length="451" mass="48322">MGLKDKVNFLNPSLITSALSEVKTNYASLGAASKSNETHTYPLPPWLRPLAMSVVTFCLAFIVVAMYKMWNYPCRPRKKGRGGGYPVLWNPNTSFTDGLVQWIFPLILPVGDMVRGDVEGIREKVKFLSEMGWNSGVERLGLEVSEGSIMVGGKGKGKGRGVGGGRKVGYVKAGYTEEGEGGEKGGKKVSEKQEIDKHLVIWLHGGGLTTGSHKDASLVDFITYTNSSSGGSGMLPKKRDVVYVSVDYSLAPSSKVSGMREEVKAVAAEVWDEGVHKSLVVAGISAGAYLGMAAARDMVAGGVGGLKVDGVWSHDMMTPVGEGRRSEVDNMYARTAPGEWIEWCWEQAKDEGWGEVFTGGLGERGEGAEDVKVDMVLARGDVMFDGGREVGEKLKGQGWDVRVTEVGCSHVCAGLVGGVMEQAVGEFWRRLEGEGGEGGEGVESDDSFDED</sequence>
<comment type="caution">
    <text evidence="4">The sequence shown here is derived from an EMBL/GenBank/DDBJ whole genome shotgun (WGS) entry which is preliminary data.</text>
</comment>
<dbReference type="OrthoDB" id="408631at2759"/>
<keyword evidence="5" id="KW-1185">Reference proteome</keyword>
<dbReference type="AlphaFoldDB" id="A0A9W7LH25"/>
<dbReference type="PANTHER" id="PTHR23024">
    <property type="entry name" value="ARYLACETAMIDE DEACETYLASE"/>
    <property type="match status" value="1"/>
</dbReference>
<gene>
    <name evidence="4" type="ORF">TrCOL_g10768</name>
</gene>
<evidence type="ECO:0000256" key="2">
    <source>
        <dbReference type="SAM" id="Phobius"/>
    </source>
</evidence>
<dbReference type="InterPro" id="IPR013094">
    <property type="entry name" value="AB_hydrolase_3"/>
</dbReference>
<keyword evidence="2" id="KW-0812">Transmembrane</keyword>
<dbReference type="PANTHER" id="PTHR23024:SF339">
    <property type="entry name" value="ALPHA_BETA HYDROLASE FOLD-3 DOMAIN-CONTAINING PROTEIN"/>
    <property type="match status" value="1"/>
</dbReference>
<keyword evidence="2" id="KW-0472">Membrane</keyword>
<protein>
    <recommendedName>
        <fullName evidence="3">Alpha/beta hydrolase fold-3 domain-containing protein</fullName>
    </recommendedName>
</protein>
<reference evidence="5" key="1">
    <citation type="journal article" date="2023" name="Commun. Biol.">
        <title>Genome analysis of Parmales, the sister group of diatoms, reveals the evolutionary specialization of diatoms from phago-mixotrophs to photoautotrophs.</title>
        <authorList>
            <person name="Ban H."/>
            <person name="Sato S."/>
            <person name="Yoshikawa S."/>
            <person name="Yamada K."/>
            <person name="Nakamura Y."/>
            <person name="Ichinomiya M."/>
            <person name="Sato N."/>
            <person name="Blanc-Mathieu R."/>
            <person name="Endo H."/>
            <person name="Kuwata A."/>
            <person name="Ogata H."/>
        </authorList>
    </citation>
    <scope>NUCLEOTIDE SEQUENCE [LARGE SCALE GENOMIC DNA]</scope>
</reference>
<proteinExistence type="predicted"/>
<dbReference type="InterPro" id="IPR050466">
    <property type="entry name" value="Carboxylest/Gibb_receptor"/>
</dbReference>
<dbReference type="Pfam" id="PF07859">
    <property type="entry name" value="Abhydrolase_3"/>
    <property type="match status" value="1"/>
</dbReference>
<keyword evidence="2" id="KW-1133">Transmembrane helix</keyword>
<dbReference type="SUPFAM" id="SSF53474">
    <property type="entry name" value="alpha/beta-Hydrolases"/>
    <property type="match status" value="1"/>
</dbReference>
<organism evidence="4 5">
    <name type="scientific">Triparma columacea</name>
    <dbReference type="NCBI Taxonomy" id="722753"/>
    <lineage>
        <taxon>Eukaryota</taxon>
        <taxon>Sar</taxon>
        <taxon>Stramenopiles</taxon>
        <taxon>Ochrophyta</taxon>
        <taxon>Bolidophyceae</taxon>
        <taxon>Parmales</taxon>
        <taxon>Triparmaceae</taxon>
        <taxon>Triparma</taxon>
    </lineage>
</organism>